<proteinExistence type="predicted"/>
<dbReference type="EMBL" id="OB793134">
    <property type="protein sequence ID" value="CAD7426210.1"/>
    <property type="molecule type" value="Genomic_DNA"/>
</dbReference>
<dbReference type="InterPro" id="IPR011047">
    <property type="entry name" value="Quinoprotein_ADH-like_sf"/>
</dbReference>
<sequence length="199" mass="21969">MNQDGSCLLLSRDGEYLMTGGDKGIVEVWRTFNLALLYAFPACDSSVRSLALTHDQKLFKEPFPDEVGTGNVASFKLGWCCLEKYNLCLNKFVPIVAIEAMQMYIILDSVTTWSKVSIDTPPDDGEIRGPNPGRVVMRLVLNGFPLSLHTNADAIQEVHVVNTTWTNSLTSSGIGGASHRHYLDQLVDKLRYGRGKSST</sequence>
<organism evidence="1">
    <name type="scientific">Timema monikensis</name>
    <dbReference type="NCBI Taxonomy" id="170555"/>
    <lineage>
        <taxon>Eukaryota</taxon>
        <taxon>Metazoa</taxon>
        <taxon>Ecdysozoa</taxon>
        <taxon>Arthropoda</taxon>
        <taxon>Hexapoda</taxon>
        <taxon>Insecta</taxon>
        <taxon>Pterygota</taxon>
        <taxon>Neoptera</taxon>
        <taxon>Polyneoptera</taxon>
        <taxon>Phasmatodea</taxon>
        <taxon>Timematodea</taxon>
        <taxon>Timematoidea</taxon>
        <taxon>Timematidae</taxon>
        <taxon>Timema</taxon>
    </lineage>
</organism>
<gene>
    <name evidence="1" type="ORF">TMSB3V08_LOCUS3103</name>
</gene>
<evidence type="ECO:0000313" key="1">
    <source>
        <dbReference type="EMBL" id="CAD7426210.1"/>
    </source>
</evidence>
<accession>A0A7R9E2H0</accession>
<dbReference type="Gene3D" id="2.130.10.10">
    <property type="entry name" value="YVTN repeat-like/Quinoprotein amine dehydrogenase"/>
    <property type="match status" value="1"/>
</dbReference>
<reference evidence="1" key="1">
    <citation type="submission" date="2020-11" db="EMBL/GenBank/DDBJ databases">
        <authorList>
            <person name="Tran Van P."/>
        </authorList>
    </citation>
    <scope>NUCLEOTIDE SEQUENCE</scope>
</reference>
<protein>
    <submittedName>
        <fullName evidence="1">Uncharacterized protein</fullName>
    </submittedName>
</protein>
<dbReference type="AlphaFoldDB" id="A0A7R9E2H0"/>
<dbReference type="InterPro" id="IPR015943">
    <property type="entry name" value="WD40/YVTN_repeat-like_dom_sf"/>
</dbReference>
<name>A0A7R9E2H0_9NEOP</name>
<dbReference type="SUPFAM" id="SSF50998">
    <property type="entry name" value="Quinoprotein alcohol dehydrogenase-like"/>
    <property type="match status" value="1"/>
</dbReference>